<reference evidence="1" key="1">
    <citation type="submission" date="2019-08" db="EMBL/GenBank/DDBJ databases">
        <authorList>
            <person name="Kucharzyk K."/>
            <person name="Murdoch R.W."/>
            <person name="Higgins S."/>
            <person name="Loffler F."/>
        </authorList>
    </citation>
    <scope>NUCLEOTIDE SEQUENCE</scope>
</reference>
<name>A0A645C3P7_9ZZZZ</name>
<protein>
    <submittedName>
        <fullName evidence="1">Uncharacterized protein</fullName>
    </submittedName>
</protein>
<accession>A0A645C3P7</accession>
<dbReference type="AlphaFoldDB" id="A0A645C3P7"/>
<dbReference type="EMBL" id="VSSQ01024196">
    <property type="protein sequence ID" value="MPM71571.1"/>
    <property type="molecule type" value="Genomic_DNA"/>
</dbReference>
<gene>
    <name evidence="1" type="ORF">SDC9_118539</name>
</gene>
<comment type="caution">
    <text evidence="1">The sequence shown here is derived from an EMBL/GenBank/DDBJ whole genome shotgun (WGS) entry which is preliminary data.</text>
</comment>
<proteinExistence type="predicted"/>
<evidence type="ECO:0000313" key="1">
    <source>
        <dbReference type="EMBL" id="MPM71571.1"/>
    </source>
</evidence>
<organism evidence="1">
    <name type="scientific">bioreactor metagenome</name>
    <dbReference type="NCBI Taxonomy" id="1076179"/>
    <lineage>
        <taxon>unclassified sequences</taxon>
        <taxon>metagenomes</taxon>
        <taxon>ecological metagenomes</taxon>
    </lineage>
</organism>
<sequence>MRAAVAFTENLLMLFTLIRKEGYFHQTLCHFIAGLYTGGKSCPDVTFEDQAIDNHIDGVFHLFLKLYRLIKTEHLTIDLHPLET</sequence>